<dbReference type="EnsemblMetazoa" id="GAUT038450-RA">
    <property type="protein sequence ID" value="GAUT038450-PA"/>
    <property type="gene ID" value="GAUT038450"/>
</dbReference>
<organism evidence="1 2">
    <name type="scientific">Glossina austeni</name>
    <name type="common">Savannah tsetse fly</name>
    <dbReference type="NCBI Taxonomy" id="7395"/>
    <lineage>
        <taxon>Eukaryota</taxon>
        <taxon>Metazoa</taxon>
        <taxon>Ecdysozoa</taxon>
        <taxon>Arthropoda</taxon>
        <taxon>Hexapoda</taxon>
        <taxon>Insecta</taxon>
        <taxon>Pterygota</taxon>
        <taxon>Neoptera</taxon>
        <taxon>Endopterygota</taxon>
        <taxon>Diptera</taxon>
        <taxon>Brachycera</taxon>
        <taxon>Muscomorpha</taxon>
        <taxon>Hippoboscoidea</taxon>
        <taxon>Glossinidae</taxon>
        <taxon>Glossina</taxon>
    </lineage>
</organism>
<protein>
    <submittedName>
        <fullName evidence="1">Uncharacterized protein</fullName>
    </submittedName>
</protein>
<sequence>MKSAEERNIASFKALMSTEYFNIVLSESFWQKNTLVCYDSFFEDIGNLSLMQQHMVYNFSNRLPDLAFSRIVGLSTSRTCPLVQPEDCFHSTIGISVDIVFHTQIEPDIKLVYKDFPYYIENYDVFSIMILSYSEVFNATCAVYNVPNRNDQEVYEDHDDDDADTASTESNYQLTQKQQIWRRLKLNIQKTLHDIQ</sequence>
<dbReference type="AlphaFoldDB" id="A0A1A9VIE8"/>
<reference evidence="1" key="1">
    <citation type="submission" date="2020-05" db="UniProtKB">
        <authorList>
            <consortium name="EnsemblMetazoa"/>
        </authorList>
    </citation>
    <scope>IDENTIFICATION</scope>
    <source>
        <strain evidence="1">TTRI</strain>
    </source>
</reference>
<dbReference type="VEuPathDB" id="VectorBase:GAUT038450"/>
<accession>A0A1A9VIE8</accession>
<evidence type="ECO:0000313" key="2">
    <source>
        <dbReference type="Proteomes" id="UP000078200"/>
    </source>
</evidence>
<name>A0A1A9VIE8_GLOAU</name>
<proteinExistence type="predicted"/>
<dbReference type="Proteomes" id="UP000078200">
    <property type="component" value="Unassembled WGS sequence"/>
</dbReference>
<evidence type="ECO:0000313" key="1">
    <source>
        <dbReference type="EnsemblMetazoa" id="GAUT038450-PA"/>
    </source>
</evidence>
<keyword evidence="2" id="KW-1185">Reference proteome</keyword>